<reference evidence="2 3" key="1">
    <citation type="journal article" date="2016" name="Nat. Commun.">
        <title>Thousands of microbial genomes shed light on interconnected biogeochemical processes in an aquifer system.</title>
        <authorList>
            <person name="Anantharaman K."/>
            <person name="Brown C.T."/>
            <person name="Hug L.A."/>
            <person name="Sharon I."/>
            <person name="Castelle C.J."/>
            <person name="Probst A.J."/>
            <person name="Thomas B.C."/>
            <person name="Singh A."/>
            <person name="Wilkins M.J."/>
            <person name="Karaoz U."/>
            <person name="Brodie E.L."/>
            <person name="Williams K.H."/>
            <person name="Hubbard S.S."/>
            <person name="Banfield J.F."/>
        </authorList>
    </citation>
    <scope>NUCLEOTIDE SEQUENCE [LARGE SCALE GENOMIC DNA]</scope>
</reference>
<protein>
    <submittedName>
        <fullName evidence="2">Uncharacterized protein</fullName>
    </submittedName>
</protein>
<dbReference type="EMBL" id="MFEH01000004">
    <property type="protein sequence ID" value="OGE73850.1"/>
    <property type="molecule type" value="Genomic_DNA"/>
</dbReference>
<organism evidence="2 3">
    <name type="scientific">Candidatus Doudnabacteria bacterium RIFCSPHIGHO2_01_FULL_41_86</name>
    <dbReference type="NCBI Taxonomy" id="1817821"/>
    <lineage>
        <taxon>Bacteria</taxon>
        <taxon>Candidatus Doudnaibacteriota</taxon>
    </lineage>
</organism>
<dbReference type="AlphaFoldDB" id="A0A1F5N8U6"/>
<sequence length="62" mass="7358">MLENNKDLLWTLALVLLPVILLIFFTWKRELNWYKNPPKKLSKYQVAIVLVVMLAYLLLVTL</sequence>
<feature type="transmembrane region" description="Helical" evidence="1">
    <location>
        <begin position="42"/>
        <end position="60"/>
    </location>
</feature>
<comment type="caution">
    <text evidence="2">The sequence shown here is derived from an EMBL/GenBank/DDBJ whole genome shotgun (WGS) entry which is preliminary data.</text>
</comment>
<accession>A0A1F5N8U6</accession>
<evidence type="ECO:0000313" key="2">
    <source>
        <dbReference type="EMBL" id="OGE73850.1"/>
    </source>
</evidence>
<evidence type="ECO:0000313" key="3">
    <source>
        <dbReference type="Proteomes" id="UP000177610"/>
    </source>
</evidence>
<feature type="transmembrane region" description="Helical" evidence="1">
    <location>
        <begin position="7"/>
        <end position="27"/>
    </location>
</feature>
<keyword evidence="1" id="KW-0472">Membrane</keyword>
<name>A0A1F5N8U6_9BACT</name>
<gene>
    <name evidence="2" type="ORF">A2717_04430</name>
</gene>
<proteinExistence type="predicted"/>
<dbReference type="Proteomes" id="UP000177610">
    <property type="component" value="Unassembled WGS sequence"/>
</dbReference>
<evidence type="ECO:0000256" key="1">
    <source>
        <dbReference type="SAM" id="Phobius"/>
    </source>
</evidence>
<keyword evidence="1" id="KW-1133">Transmembrane helix</keyword>
<dbReference type="STRING" id="1817821.A2717_04430"/>
<keyword evidence="1" id="KW-0812">Transmembrane</keyword>